<evidence type="ECO:0000256" key="3">
    <source>
        <dbReference type="ARBA" id="ARBA00010042"/>
    </source>
</evidence>
<organism evidence="10 11">
    <name type="scientific">Candidula unifasciata</name>
    <dbReference type="NCBI Taxonomy" id="100452"/>
    <lineage>
        <taxon>Eukaryota</taxon>
        <taxon>Metazoa</taxon>
        <taxon>Spiralia</taxon>
        <taxon>Lophotrochozoa</taxon>
        <taxon>Mollusca</taxon>
        <taxon>Gastropoda</taxon>
        <taxon>Heterobranchia</taxon>
        <taxon>Euthyneura</taxon>
        <taxon>Panpulmonata</taxon>
        <taxon>Eupulmonata</taxon>
        <taxon>Stylommatophora</taxon>
        <taxon>Helicina</taxon>
        <taxon>Helicoidea</taxon>
        <taxon>Geomitridae</taxon>
        <taxon>Candidula</taxon>
    </lineage>
</organism>
<dbReference type="GO" id="GO:0005634">
    <property type="term" value="C:nucleus"/>
    <property type="evidence" value="ECO:0007669"/>
    <property type="project" value="UniProtKB-SubCell"/>
</dbReference>
<keyword evidence="4" id="KW-0963">Cytoplasm</keyword>
<dbReference type="PANTHER" id="PTHR13142">
    <property type="entry name" value="INNER CENTROMERE PROTEIN"/>
    <property type="match status" value="1"/>
</dbReference>
<evidence type="ECO:0000256" key="2">
    <source>
        <dbReference type="ARBA" id="ARBA00004186"/>
    </source>
</evidence>
<dbReference type="GO" id="GO:0032133">
    <property type="term" value="C:chromosome passenger complex"/>
    <property type="evidence" value="ECO:0007669"/>
    <property type="project" value="TreeGrafter"/>
</dbReference>
<proteinExistence type="inferred from homology"/>
<comment type="similarity">
    <text evidence="3">Belongs to the INCENP family.</text>
</comment>
<evidence type="ECO:0000256" key="7">
    <source>
        <dbReference type="ARBA" id="ARBA00023242"/>
    </source>
</evidence>
<evidence type="ECO:0000256" key="5">
    <source>
        <dbReference type="ARBA" id="ARBA00022829"/>
    </source>
</evidence>
<feature type="non-terminal residue" evidence="10">
    <location>
        <position position="165"/>
    </location>
</feature>
<protein>
    <recommendedName>
        <fullName evidence="9">Inner centromere protein ARK-binding domain-containing protein</fullName>
    </recommendedName>
</protein>
<feature type="compositionally biased region" description="Low complexity" evidence="8">
    <location>
        <begin position="44"/>
        <end position="58"/>
    </location>
</feature>
<feature type="compositionally biased region" description="Basic and acidic residues" evidence="8">
    <location>
        <begin position="63"/>
        <end position="86"/>
    </location>
</feature>
<gene>
    <name evidence="10" type="ORF">CUNI_LOCUS769</name>
</gene>
<evidence type="ECO:0000313" key="10">
    <source>
        <dbReference type="EMBL" id="CAG5115211.1"/>
    </source>
</evidence>
<feature type="domain" description="Inner centromere protein ARK-binding" evidence="9">
    <location>
        <begin position="85"/>
        <end position="140"/>
    </location>
</feature>
<dbReference type="GO" id="GO:0000776">
    <property type="term" value="C:kinetochore"/>
    <property type="evidence" value="ECO:0007669"/>
    <property type="project" value="TreeGrafter"/>
</dbReference>
<keyword evidence="6" id="KW-0206">Cytoskeleton</keyword>
<dbReference type="GO" id="GO:0051257">
    <property type="term" value="P:meiotic spindle midzone assembly"/>
    <property type="evidence" value="ECO:0007669"/>
    <property type="project" value="TreeGrafter"/>
</dbReference>
<dbReference type="PANTHER" id="PTHR13142:SF1">
    <property type="entry name" value="INNER CENTROMERE PROTEIN"/>
    <property type="match status" value="1"/>
</dbReference>
<feature type="compositionally biased region" description="Polar residues" evidence="8">
    <location>
        <begin position="30"/>
        <end position="43"/>
    </location>
</feature>
<dbReference type="AlphaFoldDB" id="A0A8S3YI99"/>
<sequence>EKERLRNQQERLQQQKQEEVHQNVIRQMITKHNSSLSKQATGLNSSTSGNTSSSKISSYDITPVKEKFVTKNKTADNYDIEDKGSDDSTDDEEAPKKRIPEWATGIPLNTALIRQHMNPPDAEAIFQTHRIEPPNLVLVFPGKKRAKYTQRTSSAIWNSPPMPRH</sequence>
<evidence type="ECO:0000256" key="1">
    <source>
        <dbReference type="ARBA" id="ARBA00004123"/>
    </source>
</evidence>
<evidence type="ECO:0000256" key="8">
    <source>
        <dbReference type="SAM" id="MobiDB-lite"/>
    </source>
</evidence>
<dbReference type="Gene3D" id="1.20.5.2230">
    <property type="match status" value="1"/>
</dbReference>
<accession>A0A8S3YI99</accession>
<evidence type="ECO:0000259" key="9">
    <source>
        <dbReference type="Pfam" id="PF03941"/>
    </source>
</evidence>
<dbReference type="Proteomes" id="UP000678393">
    <property type="component" value="Unassembled WGS sequence"/>
</dbReference>
<name>A0A8S3YI99_9EUPU</name>
<evidence type="ECO:0000256" key="6">
    <source>
        <dbReference type="ARBA" id="ARBA00023212"/>
    </source>
</evidence>
<comment type="caution">
    <text evidence="10">The sequence shown here is derived from an EMBL/GenBank/DDBJ whole genome shotgun (WGS) entry which is preliminary data.</text>
</comment>
<dbReference type="GO" id="GO:0030496">
    <property type="term" value="C:midbody"/>
    <property type="evidence" value="ECO:0007669"/>
    <property type="project" value="TreeGrafter"/>
</dbReference>
<evidence type="ECO:0000256" key="4">
    <source>
        <dbReference type="ARBA" id="ARBA00022490"/>
    </source>
</evidence>
<dbReference type="EMBL" id="CAJHNH020000088">
    <property type="protein sequence ID" value="CAG5115211.1"/>
    <property type="molecule type" value="Genomic_DNA"/>
</dbReference>
<dbReference type="InterPro" id="IPR005635">
    <property type="entry name" value="Inner_centromere_prot_ARK-bd"/>
</dbReference>
<reference evidence="10" key="1">
    <citation type="submission" date="2021-04" db="EMBL/GenBank/DDBJ databases">
        <authorList>
            <consortium name="Molecular Ecology Group"/>
        </authorList>
    </citation>
    <scope>NUCLEOTIDE SEQUENCE</scope>
</reference>
<keyword evidence="5" id="KW-0159">Chromosome partition</keyword>
<comment type="subcellular location">
    <subcellularLocation>
        <location evidence="2">Cytoplasm</location>
        <location evidence="2">Cytoskeleton</location>
        <location evidence="2">Spindle</location>
    </subcellularLocation>
    <subcellularLocation>
        <location evidence="1">Nucleus</location>
    </subcellularLocation>
</comment>
<evidence type="ECO:0000313" key="11">
    <source>
        <dbReference type="Proteomes" id="UP000678393"/>
    </source>
</evidence>
<dbReference type="GO" id="GO:1990385">
    <property type="term" value="C:meiotic spindle midzone"/>
    <property type="evidence" value="ECO:0007669"/>
    <property type="project" value="TreeGrafter"/>
</dbReference>
<keyword evidence="11" id="KW-1185">Reference proteome</keyword>
<dbReference type="GO" id="GO:0000281">
    <property type="term" value="P:mitotic cytokinesis"/>
    <property type="evidence" value="ECO:0007669"/>
    <property type="project" value="TreeGrafter"/>
</dbReference>
<dbReference type="Pfam" id="PF03941">
    <property type="entry name" value="INCENP_ARK-bind"/>
    <property type="match status" value="1"/>
</dbReference>
<feature type="region of interest" description="Disordered" evidence="8">
    <location>
        <begin position="1"/>
        <end position="101"/>
    </location>
</feature>
<dbReference type="OrthoDB" id="6123at2759"/>
<keyword evidence="7" id="KW-0539">Nucleus</keyword>
<dbReference type="GO" id="GO:0051310">
    <property type="term" value="P:metaphase chromosome alignment"/>
    <property type="evidence" value="ECO:0007669"/>
    <property type="project" value="TreeGrafter"/>
</dbReference>